<gene>
    <name evidence="7" type="ORF">DS031_14585</name>
</gene>
<evidence type="ECO:0000256" key="4">
    <source>
        <dbReference type="ARBA" id="ARBA00023163"/>
    </source>
</evidence>
<dbReference type="GO" id="GO:0045892">
    <property type="term" value="P:negative regulation of DNA-templated transcription"/>
    <property type="evidence" value="ECO:0007669"/>
    <property type="project" value="UniProtKB-ARBA"/>
</dbReference>
<keyword evidence="4" id="KW-0804">Transcription</keyword>
<dbReference type="Gene3D" id="1.10.357.10">
    <property type="entry name" value="Tetracycline Repressor, domain 2"/>
    <property type="match status" value="1"/>
</dbReference>
<dbReference type="PRINTS" id="PR00455">
    <property type="entry name" value="HTHTETR"/>
</dbReference>
<dbReference type="OrthoDB" id="9812993at2"/>
<dbReference type="InterPro" id="IPR009057">
    <property type="entry name" value="Homeodomain-like_sf"/>
</dbReference>
<evidence type="ECO:0000259" key="6">
    <source>
        <dbReference type="PROSITE" id="PS50977"/>
    </source>
</evidence>
<name>A0A366XR08_9BACI</name>
<dbReference type="AlphaFoldDB" id="A0A366XR08"/>
<evidence type="ECO:0000256" key="5">
    <source>
        <dbReference type="PROSITE-ProRule" id="PRU00335"/>
    </source>
</evidence>
<evidence type="ECO:0000256" key="2">
    <source>
        <dbReference type="ARBA" id="ARBA00023015"/>
    </source>
</evidence>
<evidence type="ECO:0000313" key="8">
    <source>
        <dbReference type="Proteomes" id="UP000253314"/>
    </source>
</evidence>
<evidence type="ECO:0000313" key="7">
    <source>
        <dbReference type="EMBL" id="RBW68770.1"/>
    </source>
</evidence>
<feature type="domain" description="HTH tetR-type" evidence="6">
    <location>
        <begin position="2"/>
        <end position="62"/>
    </location>
</feature>
<evidence type="ECO:0000256" key="3">
    <source>
        <dbReference type="ARBA" id="ARBA00023125"/>
    </source>
</evidence>
<feature type="DNA-binding region" description="H-T-H motif" evidence="5">
    <location>
        <begin position="25"/>
        <end position="44"/>
    </location>
</feature>
<dbReference type="InterPro" id="IPR001647">
    <property type="entry name" value="HTH_TetR"/>
</dbReference>
<dbReference type="FunFam" id="1.10.10.60:FF:000141">
    <property type="entry name" value="TetR family transcriptional regulator"/>
    <property type="match status" value="1"/>
</dbReference>
<proteinExistence type="predicted"/>
<dbReference type="Pfam" id="PF00440">
    <property type="entry name" value="TetR_N"/>
    <property type="match status" value="1"/>
</dbReference>
<protein>
    <submittedName>
        <fullName evidence="7">TetR/AcrR family transcriptional regulator</fullName>
    </submittedName>
</protein>
<dbReference type="PROSITE" id="PS01081">
    <property type="entry name" value="HTH_TETR_1"/>
    <property type="match status" value="1"/>
</dbReference>
<dbReference type="EMBL" id="QOCW01000016">
    <property type="protein sequence ID" value="RBW68770.1"/>
    <property type="molecule type" value="Genomic_DNA"/>
</dbReference>
<dbReference type="PROSITE" id="PS50977">
    <property type="entry name" value="HTH_TETR_2"/>
    <property type="match status" value="1"/>
</dbReference>
<dbReference type="Proteomes" id="UP000253314">
    <property type="component" value="Unassembled WGS sequence"/>
</dbReference>
<keyword evidence="3 5" id="KW-0238">DNA-binding</keyword>
<keyword evidence="1" id="KW-0678">Repressor</keyword>
<accession>A0A366XR08</accession>
<organism evidence="7 8">
    <name type="scientific">Bacillus taeanensis</name>
    <dbReference type="NCBI Taxonomy" id="273032"/>
    <lineage>
        <taxon>Bacteria</taxon>
        <taxon>Bacillati</taxon>
        <taxon>Bacillota</taxon>
        <taxon>Bacilli</taxon>
        <taxon>Bacillales</taxon>
        <taxon>Bacillaceae</taxon>
        <taxon>Bacillus</taxon>
    </lineage>
</organism>
<dbReference type="SUPFAM" id="SSF46689">
    <property type="entry name" value="Homeodomain-like"/>
    <property type="match status" value="1"/>
</dbReference>
<keyword evidence="8" id="KW-1185">Reference proteome</keyword>
<evidence type="ECO:0000256" key="1">
    <source>
        <dbReference type="ARBA" id="ARBA00022491"/>
    </source>
</evidence>
<dbReference type="PANTHER" id="PTHR43479">
    <property type="entry name" value="ACREF/ENVCD OPERON REPRESSOR-RELATED"/>
    <property type="match status" value="1"/>
</dbReference>
<sequence>MNEKKKAIVETAINLFAQKGFSSTSVQEIASEAGISKGAFYLHFKSKDALLLAILNYYSETIREKVSAIDNKPLAPKEKFTQQLTVLIETLVKHKEFLIMQSREQAIPLNEDVKKLIFKMHRETHTLYQTKLTAIYGDKITPYLWDLSTLLEGMFQSYLKLMLFNNQAFQFEEVAAFLLNRIDNIVQFFLKGKEEPLLTEAKVKDIQAQFQQFFMSNQDTIENILTNMKKEIATMGDREDLTVSLEVLEGEISSDKPRTAVIQGMLSNFKNIPAFEKYILQIKAKYKLNV</sequence>
<dbReference type="GO" id="GO:0003677">
    <property type="term" value="F:DNA binding"/>
    <property type="evidence" value="ECO:0007669"/>
    <property type="project" value="UniProtKB-UniRule"/>
</dbReference>
<dbReference type="PANTHER" id="PTHR43479:SF22">
    <property type="entry name" value="TRANSCRIPTIONAL REGULATOR, TETR FAMILY"/>
    <property type="match status" value="1"/>
</dbReference>
<keyword evidence="2" id="KW-0805">Transcription regulation</keyword>
<dbReference type="InterPro" id="IPR023772">
    <property type="entry name" value="DNA-bd_HTH_TetR-type_CS"/>
</dbReference>
<reference evidence="7 8" key="1">
    <citation type="submission" date="2018-07" db="EMBL/GenBank/DDBJ databases">
        <title>Lottiidibacillus patelloidae gen. nov., sp. nov., isolated from the intestinal tract of a marine limpet and the reclassification of B. taeanensis BH030017T, B. algicola KMM 3737T and B. hwajinpoensis SW-72T as genus Lottiidibacillus.</title>
        <authorList>
            <person name="Liu R."/>
            <person name="Huang Z."/>
        </authorList>
    </citation>
    <scope>NUCLEOTIDE SEQUENCE [LARGE SCALE GENOMIC DNA]</scope>
    <source>
        <strain evidence="7 8">BH030017</strain>
    </source>
</reference>
<dbReference type="InterPro" id="IPR050624">
    <property type="entry name" value="HTH-type_Tx_Regulator"/>
</dbReference>
<comment type="caution">
    <text evidence="7">The sequence shown here is derived from an EMBL/GenBank/DDBJ whole genome shotgun (WGS) entry which is preliminary data.</text>
</comment>
<dbReference type="RefSeq" id="WP_113806812.1">
    <property type="nucleotide sequence ID" value="NZ_QOCW01000016.1"/>
</dbReference>